<comment type="caution">
    <text evidence="3">The sequence shown here is derived from an EMBL/GenBank/DDBJ whole genome shotgun (WGS) entry which is preliminary data.</text>
</comment>
<reference evidence="3 4" key="1">
    <citation type="submission" date="2010-12" db="EMBL/GenBank/DDBJ databases">
        <authorList>
            <person name="Muzny D."/>
            <person name="Qin X."/>
            <person name="Deng J."/>
            <person name="Jiang H."/>
            <person name="Liu Y."/>
            <person name="Qu J."/>
            <person name="Song X.-Z."/>
            <person name="Zhang L."/>
            <person name="Thornton R."/>
            <person name="Coyle M."/>
            <person name="Francisco L."/>
            <person name="Jackson L."/>
            <person name="Javaid M."/>
            <person name="Korchina V."/>
            <person name="Kovar C."/>
            <person name="Mata R."/>
            <person name="Mathew T."/>
            <person name="Ngo R."/>
            <person name="Nguyen L."/>
            <person name="Nguyen N."/>
            <person name="Okwuonu G."/>
            <person name="Ongeri F."/>
            <person name="Pham C."/>
            <person name="Simmons D."/>
            <person name="Wilczek-Boney K."/>
            <person name="Hale W."/>
            <person name="Jakkamsetti A."/>
            <person name="Pham P."/>
            <person name="Ruth R."/>
            <person name="San Lucas F."/>
            <person name="Warren J."/>
            <person name="Zhang J."/>
            <person name="Zhao Z."/>
            <person name="Zhou C."/>
            <person name="Zhu D."/>
            <person name="Lee S."/>
            <person name="Bess C."/>
            <person name="Blankenburg K."/>
            <person name="Forbes L."/>
            <person name="Fu Q."/>
            <person name="Gubbala S."/>
            <person name="Hirani K."/>
            <person name="Jayaseelan J.C."/>
            <person name="Lara F."/>
            <person name="Munidasa M."/>
            <person name="Palculict T."/>
            <person name="Patil S."/>
            <person name="Pu L.-L."/>
            <person name="Saada N."/>
            <person name="Tang L."/>
            <person name="Weissenberger G."/>
            <person name="Zhu Y."/>
            <person name="Hemphill L."/>
            <person name="Shang Y."/>
            <person name="Youmans B."/>
            <person name="Ayvaz T."/>
            <person name="Ross M."/>
            <person name="Santibanez J."/>
            <person name="Aqrawi P."/>
            <person name="Gross S."/>
            <person name="Joshi V."/>
            <person name="Fowler G."/>
            <person name="Nazareth L."/>
            <person name="Reid J."/>
            <person name="Worley K."/>
            <person name="Petrosino J."/>
            <person name="Highlander S."/>
            <person name="Gibbs R."/>
        </authorList>
    </citation>
    <scope>NUCLEOTIDE SEQUENCE [LARGE SCALE GENOMIC DNA]</scope>
    <source>
        <strain evidence="3 4">ATCC 23263</strain>
    </source>
</reference>
<proteinExistence type="predicted"/>
<evidence type="ECO:0000313" key="4">
    <source>
        <dbReference type="Proteomes" id="UP000004754"/>
    </source>
</evidence>
<evidence type="ECO:0000259" key="2">
    <source>
        <dbReference type="Pfam" id="PF03061"/>
    </source>
</evidence>
<dbReference type="NCBIfam" id="TIGR00369">
    <property type="entry name" value="unchar_dom_1"/>
    <property type="match status" value="1"/>
</dbReference>
<evidence type="ECO:0000313" key="3">
    <source>
        <dbReference type="EMBL" id="EFV01483.1"/>
    </source>
</evidence>
<keyword evidence="1" id="KW-0378">Hydrolase</keyword>
<dbReference type="GO" id="GO:0016289">
    <property type="term" value="F:acyl-CoA hydrolase activity"/>
    <property type="evidence" value="ECO:0007669"/>
    <property type="project" value="UniProtKB-ARBA"/>
</dbReference>
<dbReference type="HOGENOM" id="CLU_089876_11_1_9"/>
<dbReference type="PANTHER" id="PTHR42856">
    <property type="entry name" value="ACYL-COENZYME A THIOESTERASE PAAI"/>
    <property type="match status" value="1"/>
</dbReference>
<gene>
    <name evidence="3" type="ORF">HMP0721_1404</name>
</gene>
<dbReference type="Pfam" id="PF03061">
    <property type="entry name" value="4HBT"/>
    <property type="match status" value="1"/>
</dbReference>
<sequence length="147" mass="16414">MDRHQQEMEKILMIRGRENTFANELGIKTVSLTEGKARAELAITDKIKNLNGSVHGGCIYTLADNVGGTVSSADGYRVVTLSGSLDFLRPAMNCEKLIGTAELVKSGKKIIVVEVRISDEHDRLIAMGVFDYSKMRRRYDDERHAKK</sequence>
<dbReference type="STRING" id="887929.HMP0721_1404"/>
<name>E6MHB9_9FIRM</name>
<dbReference type="Proteomes" id="UP000004754">
    <property type="component" value="Unassembled WGS sequence"/>
</dbReference>
<dbReference type="AlphaFoldDB" id="E6MHB9"/>
<dbReference type="InterPro" id="IPR006683">
    <property type="entry name" value="Thioestr_dom"/>
</dbReference>
<dbReference type="CDD" id="cd03443">
    <property type="entry name" value="PaaI_thioesterase"/>
    <property type="match status" value="1"/>
</dbReference>
<keyword evidence="4" id="KW-1185">Reference proteome</keyword>
<dbReference type="InterPro" id="IPR029069">
    <property type="entry name" value="HotDog_dom_sf"/>
</dbReference>
<protein>
    <recommendedName>
        <fullName evidence="2">Thioesterase domain-containing protein</fullName>
    </recommendedName>
</protein>
<accession>E6MHB9</accession>
<dbReference type="Gene3D" id="3.10.129.10">
    <property type="entry name" value="Hotdog Thioesterase"/>
    <property type="match status" value="1"/>
</dbReference>
<evidence type="ECO:0000256" key="1">
    <source>
        <dbReference type="ARBA" id="ARBA00022801"/>
    </source>
</evidence>
<feature type="domain" description="Thioesterase" evidence="2">
    <location>
        <begin position="51"/>
        <end position="125"/>
    </location>
</feature>
<dbReference type="RefSeq" id="WP_006598826.1">
    <property type="nucleotide sequence ID" value="NZ_GL622359.1"/>
</dbReference>
<dbReference type="OrthoDB" id="328435at2"/>
<dbReference type="eggNOG" id="COG2050">
    <property type="taxonomic scope" value="Bacteria"/>
</dbReference>
<dbReference type="SUPFAM" id="SSF54637">
    <property type="entry name" value="Thioesterase/thiol ester dehydrase-isomerase"/>
    <property type="match status" value="1"/>
</dbReference>
<dbReference type="EMBL" id="AEQN01000017">
    <property type="protein sequence ID" value="EFV01483.1"/>
    <property type="molecule type" value="Genomic_DNA"/>
</dbReference>
<organism evidence="3 4">
    <name type="scientific">Pseudoramibacter alactolyticus ATCC 23263</name>
    <dbReference type="NCBI Taxonomy" id="887929"/>
    <lineage>
        <taxon>Bacteria</taxon>
        <taxon>Bacillati</taxon>
        <taxon>Bacillota</taxon>
        <taxon>Clostridia</taxon>
        <taxon>Eubacteriales</taxon>
        <taxon>Eubacteriaceae</taxon>
        <taxon>Pseudoramibacter</taxon>
    </lineage>
</organism>
<dbReference type="InterPro" id="IPR003736">
    <property type="entry name" value="PAAI_dom"/>
</dbReference>
<dbReference type="InterPro" id="IPR052723">
    <property type="entry name" value="Acyl-CoA_thioesterase_PaaI"/>
</dbReference>
<dbReference type="PANTHER" id="PTHR42856:SF1">
    <property type="entry name" value="ACYL-COENZYME A THIOESTERASE PAAI"/>
    <property type="match status" value="1"/>
</dbReference>